<name>A0ACB9LMG3_9MYRT</name>
<comment type="caution">
    <text evidence="1">The sequence shown here is derived from an EMBL/GenBank/DDBJ whole genome shotgun (WGS) entry which is preliminary data.</text>
</comment>
<dbReference type="Proteomes" id="UP001057402">
    <property type="component" value="Chromosome 11"/>
</dbReference>
<proteinExistence type="predicted"/>
<dbReference type="EMBL" id="CM042890">
    <property type="protein sequence ID" value="KAI4312173.1"/>
    <property type="molecule type" value="Genomic_DNA"/>
</dbReference>
<gene>
    <name evidence="1" type="ORF">MLD38_037014</name>
</gene>
<accession>A0ACB9LMG3</accession>
<reference evidence="2" key="1">
    <citation type="journal article" date="2023" name="Front. Plant Sci.">
        <title>Chromosomal-level genome assembly of Melastoma candidum provides insights into trichome evolution.</title>
        <authorList>
            <person name="Zhong Y."/>
            <person name="Wu W."/>
            <person name="Sun C."/>
            <person name="Zou P."/>
            <person name="Liu Y."/>
            <person name="Dai S."/>
            <person name="Zhou R."/>
        </authorList>
    </citation>
    <scope>NUCLEOTIDE SEQUENCE [LARGE SCALE GENOMIC DNA]</scope>
</reference>
<evidence type="ECO:0000313" key="2">
    <source>
        <dbReference type="Proteomes" id="UP001057402"/>
    </source>
</evidence>
<keyword evidence="2" id="KW-1185">Reference proteome</keyword>
<protein>
    <submittedName>
        <fullName evidence="1">Uncharacterized protein</fullName>
    </submittedName>
</protein>
<organism evidence="1 2">
    <name type="scientific">Melastoma candidum</name>
    <dbReference type="NCBI Taxonomy" id="119954"/>
    <lineage>
        <taxon>Eukaryota</taxon>
        <taxon>Viridiplantae</taxon>
        <taxon>Streptophyta</taxon>
        <taxon>Embryophyta</taxon>
        <taxon>Tracheophyta</taxon>
        <taxon>Spermatophyta</taxon>
        <taxon>Magnoliopsida</taxon>
        <taxon>eudicotyledons</taxon>
        <taxon>Gunneridae</taxon>
        <taxon>Pentapetalae</taxon>
        <taxon>rosids</taxon>
        <taxon>malvids</taxon>
        <taxon>Myrtales</taxon>
        <taxon>Melastomataceae</taxon>
        <taxon>Melastomatoideae</taxon>
        <taxon>Melastomateae</taxon>
        <taxon>Melastoma</taxon>
    </lineage>
</organism>
<sequence>MEVTGEGGSPGEGLRRCGAWVVRGRRREWAGSTVTGGAGKRLMRVARREGRPLACRGRRKEGELLLDAPGDGGAATASRGSDLGMRDWDCCRCSGLECREVGSPSPNLWRETGRRLVGQPWRVWFRSRRSKGALEGGGAVGIWSPSAWRLGCAGKRWSRHRETGYAGEGRDQPLLVELQRRRVDLPPPGWGRQSCRWCRGRTPEVGCWFAAEGISPPWGSLDWPRMMPGSAAFCSINPPGIGKNSLEFCLIPPRELGTDNGGWFQGSDFMQPGVTGSCRGIASQVEGQPLLLNTDRLLGVKLKRGYLAAAGIKALK</sequence>
<evidence type="ECO:0000313" key="1">
    <source>
        <dbReference type="EMBL" id="KAI4312173.1"/>
    </source>
</evidence>